<name>A0A2M6W7D4_9BACT</name>
<dbReference type="Gene3D" id="3.30.1380.10">
    <property type="match status" value="1"/>
</dbReference>
<dbReference type="SUPFAM" id="SSF55166">
    <property type="entry name" value="Hedgehog/DD-peptidase"/>
    <property type="match status" value="1"/>
</dbReference>
<organism evidence="2 3">
    <name type="scientific">Candidatus Magasanikbacteria bacterium CG10_big_fil_rev_8_21_14_0_10_36_32</name>
    <dbReference type="NCBI Taxonomy" id="1974646"/>
    <lineage>
        <taxon>Bacteria</taxon>
        <taxon>Candidatus Magasanikiibacteriota</taxon>
    </lineage>
</organism>
<dbReference type="GO" id="GO:0008233">
    <property type="term" value="F:peptidase activity"/>
    <property type="evidence" value="ECO:0007669"/>
    <property type="project" value="InterPro"/>
</dbReference>
<accession>A0A2M6W7D4</accession>
<dbReference type="AlphaFoldDB" id="A0A2M6W7D4"/>
<dbReference type="Proteomes" id="UP000231426">
    <property type="component" value="Unassembled WGS sequence"/>
</dbReference>
<gene>
    <name evidence="2" type="ORF">COU29_01380</name>
</gene>
<sequence>MYNDLMAVLSEILQSTDYKIKAIGGIRGTSGVCNSNNLHLCGLAVDINPGDNPDCPAYIKKNDRQVGQFWDVAGDHKITQTEWDLCNKGGQVTNIPQKVIDIFEKHGFYWGGYGWGNPNRSDAMHFEYHKYCYE</sequence>
<dbReference type="InterPro" id="IPR009045">
    <property type="entry name" value="Zn_M74/Hedgehog-like"/>
</dbReference>
<dbReference type="EMBL" id="PFBV01000003">
    <property type="protein sequence ID" value="PIT88691.1"/>
    <property type="molecule type" value="Genomic_DNA"/>
</dbReference>
<evidence type="ECO:0000313" key="2">
    <source>
        <dbReference type="EMBL" id="PIT88691.1"/>
    </source>
</evidence>
<comment type="caution">
    <text evidence="2">The sequence shown here is derived from an EMBL/GenBank/DDBJ whole genome shotgun (WGS) entry which is preliminary data.</text>
</comment>
<evidence type="ECO:0000259" key="1">
    <source>
        <dbReference type="Pfam" id="PF13539"/>
    </source>
</evidence>
<dbReference type="Pfam" id="PF13539">
    <property type="entry name" value="Peptidase_M15_4"/>
    <property type="match status" value="1"/>
</dbReference>
<evidence type="ECO:0000313" key="3">
    <source>
        <dbReference type="Proteomes" id="UP000231426"/>
    </source>
</evidence>
<reference evidence="3" key="1">
    <citation type="submission" date="2017-09" db="EMBL/GenBank/DDBJ databases">
        <title>Depth-based differentiation of microbial function through sediment-hosted aquifers and enrichment of novel symbionts in the deep terrestrial subsurface.</title>
        <authorList>
            <person name="Probst A.J."/>
            <person name="Ladd B."/>
            <person name="Jarett J.K."/>
            <person name="Geller-Mcgrath D.E."/>
            <person name="Sieber C.M.K."/>
            <person name="Emerson J.B."/>
            <person name="Anantharaman K."/>
            <person name="Thomas B.C."/>
            <person name="Malmstrom R."/>
            <person name="Stieglmeier M."/>
            <person name="Klingl A."/>
            <person name="Woyke T."/>
            <person name="Ryan C.M."/>
            <person name="Banfield J.F."/>
        </authorList>
    </citation>
    <scope>NUCLEOTIDE SEQUENCE [LARGE SCALE GENOMIC DNA]</scope>
</reference>
<dbReference type="InterPro" id="IPR039561">
    <property type="entry name" value="Peptidase_M15C"/>
</dbReference>
<proteinExistence type="predicted"/>
<protein>
    <recommendedName>
        <fullName evidence="1">Peptidase M15C domain-containing protein</fullName>
    </recommendedName>
</protein>
<feature type="domain" description="Peptidase M15C" evidence="1">
    <location>
        <begin position="38"/>
        <end position="128"/>
    </location>
</feature>